<dbReference type="InterPro" id="IPR021246">
    <property type="entry name" value="DUF2797"/>
</dbReference>
<gene>
    <name evidence="2" type="ORF">FHS44_007715</name>
</gene>
<evidence type="ECO:0000313" key="3">
    <source>
        <dbReference type="Proteomes" id="UP000552644"/>
    </source>
</evidence>
<evidence type="ECO:0000256" key="1">
    <source>
        <dbReference type="SAM" id="MobiDB-lite"/>
    </source>
</evidence>
<protein>
    <recommendedName>
        <fullName evidence="4">DUF2797 domain-containing protein</fullName>
    </recommendedName>
</protein>
<feature type="region of interest" description="Disordered" evidence="1">
    <location>
        <begin position="289"/>
        <end position="311"/>
    </location>
</feature>
<dbReference type="Pfam" id="PF10977">
    <property type="entry name" value="DUF2797"/>
    <property type="match status" value="1"/>
</dbReference>
<accession>A0A7W7VSF8</accession>
<comment type="caution">
    <text evidence="2">The sequence shown here is derived from an EMBL/GenBank/DDBJ whole genome shotgun (WGS) entry which is preliminary data.</text>
</comment>
<evidence type="ECO:0000313" key="2">
    <source>
        <dbReference type="EMBL" id="MBB4920564.1"/>
    </source>
</evidence>
<dbReference type="RefSeq" id="WP_184725005.1">
    <property type="nucleotide sequence ID" value="NZ_JACHJP010000014.1"/>
</dbReference>
<dbReference type="AlphaFoldDB" id="A0A7W7VSF8"/>
<sequence>MTTQPPAWRSTGLHWESGIPTLTVLPLPGNPADGERGRPAGVGHRFGWQLVGPRGCIGVWTVGRRVPCPVGAAIPQGVDAQCPSCAAADRGRALARDAVLGEDDRNWLLYLAWFGRGLVKIGLTAADRGQDRLLEQGAICYSLLAAGPFTAIRRTEQGIAQAGLARERISSRAKADAWWTLPDEHERAEQVEKAHAAITAVAWPSSLTPVGRADVRDLAVVYGLDQPPPGTYAEVTGLDEHADQAVLAGTVHAVVGRHLLLNTSAGPVLTDMRRLAGFSLAAVDAQTRPVGLHTSPRARPRHRHEDHSPLF</sequence>
<keyword evidence="3" id="KW-1185">Reference proteome</keyword>
<organism evidence="2 3">
    <name type="scientific">Streptosporangium saharense</name>
    <dbReference type="NCBI Taxonomy" id="1706840"/>
    <lineage>
        <taxon>Bacteria</taxon>
        <taxon>Bacillati</taxon>
        <taxon>Actinomycetota</taxon>
        <taxon>Actinomycetes</taxon>
        <taxon>Streptosporangiales</taxon>
        <taxon>Streptosporangiaceae</taxon>
        <taxon>Streptosporangium</taxon>
    </lineage>
</organism>
<evidence type="ECO:0008006" key="4">
    <source>
        <dbReference type="Google" id="ProtNLM"/>
    </source>
</evidence>
<proteinExistence type="predicted"/>
<dbReference type="EMBL" id="JACHJP010000014">
    <property type="protein sequence ID" value="MBB4920564.1"/>
    <property type="molecule type" value="Genomic_DNA"/>
</dbReference>
<dbReference type="Proteomes" id="UP000552644">
    <property type="component" value="Unassembled WGS sequence"/>
</dbReference>
<reference evidence="2 3" key="1">
    <citation type="submission" date="2020-08" db="EMBL/GenBank/DDBJ databases">
        <title>Genomic Encyclopedia of Type Strains, Phase III (KMG-III): the genomes of soil and plant-associated and newly described type strains.</title>
        <authorList>
            <person name="Whitman W."/>
        </authorList>
    </citation>
    <scope>NUCLEOTIDE SEQUENCE [LARGE SCALE GENOMIC DNA]</scope>
    <source>
        <strain evidence="2 3">CECT 8840</strain>
    </source>
</reference>
<name>A0A7W7VSF8_9ACTN</name>